<keyword evidence="6" id="KW-1015">Disulfide bond</keyword>
<dbReference type="InterPro" id="IPR011679">
    <property type="entry name" value="ERp29_C"/>
</dbReference>
<evidence type="ECO:0000256" key="5">
    <source>
        <dbReference type="ARBA" id="ARBA00022737"/>
    </source>
</evidence>
<evidence type="ECO:0000259" key="10">
    <source>
        <dbReference type="PROSITE" id="PS51352"/>
    </source>
</evidence>
<evidence type="ECO:0000256" key="2">
    <source>
        <dbReference type="ARBA" id="ARBA00006347"/>
    </source>
</evidence>
<dbReference type="FunFam" id="3.40.30.10:FF:000032">
    <property type="entry name" value="Protein disulfide-isomerase A6 homolog"/>
    <property type="match status" value="2"/>
</dbReference>
<evidence type="ECO:0000256" key="3">
    <source>
        <dbReference type="ARBA" id="ARBA00012723"/>
    </source>
</evidence>
<evidence type="ECO:0000256" key="8">
    <source>
        <dbReference type="ARBA" id="ARBA00023284"/>
    </source>
</evidence>
<dbReference type="EC" id="5.3.4.1" evidence="3"/>
<evidence type="ECO:0000256" key="7">
    <source>
        <dbReference type="ARBA" id="ARBA00023235"/>
    </source>
</evidence>
<dbReference type="InterPro" id="IPR005788">
    <property type="entry name" value="PDI_thioredoxin-like_dom"/>
</dbReference>
<comment type="similarity">
    <text evidence="2 9">Belongs to the protein disulfide isomerase family.</text>
</comment>
<dbReference type="Gene3D" id="3.40.30.10">
    <property type="entry name" value="Glutaredoxin"/>
    <property type="match status" value="2"/>
</dbReference>
<gene>
    <name evidence="11" type="ORF">RCL2_001390800</name>
</gene>
<dbReference type="SUPFAM" id="SSF52833">
    <property type="entry name" value="Thioredoxin-like"/>
    <property type="match status" value="2"/>
</dbReference>
<dbReference type="InterPro" id="IPR013766">
    <property type="entry name" value="Thioredoxin_domain"/>
</dbReference>
<sequence>MHLIKPIIYNDTHIQEKIRCCHVFKYRGFHFDTLVICFASESNVLELTPSNFDEVIGKDKFALVEFFAPWCGHCKNLAPIYEQLADSFSHAKNQVIIAKVDADNHKDLGSRFGISGFPTLKWFNKGEANNPDEYDKGRDLDSLISFVEEKGGVKSRVKKPVSSVMELTSKNFDEVALNPEKNALVEFYAPWCGHCKNLAPTYEKVAQDYAQESACIVANMDATKNEAVAKRYDVRGFPTIKFFPKGENKTTIDYQGSRTEQDFIDFLNKNCGTHRLVGGGLSEEAGRIPELDALVVKFTNSHTPKEVDLIIAETKAAAEKSDSKFAQYYVKVMEKIKDKKDYIDNEIARLDKIIKSGTISASKLDDFTIRKNILTNFHKNKSITHQDL</sequence>
<dbReference type="CDD" id="cd02998">
    <property type="entry name" value="PDI_a_ERp38"/>
    <property type="match status" value="2"/>
</dbReference>
<evidence type="ECO:0000256" key="9">
    <source>
        <dbReference type="RuleBase" id="RU004208"/>
    </source>
</evidence>
<dbReference type="CDD" id="cd00238">
    <property type="entry name" value="ERp29c"/>
    <property type="match status" value="1"/>
</dbReference>
<dbReference type="PROSITE" id="PS00194">
    <property type="entry name" value="THIOREDOXIN_1"/>
    <property type="match status" value="2"/>
</dbReference>
<dbReference type="GO" id="GO:0006457">
    <property type="term" value="P:protein folding"/>
    <property type="evidence" value="ECO:0007669"/>
    <property type="project" value="TreeGrafter"/>
</dbReference>
<organism evidence="11 12">
    <name type="scientific">Rhizophagus clarus</name>
    <dbReference type="NCBI Taxonomy" id="94130"/>
    <lineage>
        <taxon>Eukaryota</taxon>
        <taxon>Fungi</taxon>
        <taxon>Fungi incertae sedis</taxon>
        <taxon>Mucoromycota</taxon>
        <taxon>Glomeromycotina</taxon>
        <taxon>Glomeromycetes</taxon>
        <taxon>Glomerales</taxon>
        <taxon>Glomeraceae</taxon>
        <taxon>Rhizophagus</taxon>
    </lineage>
</organism>
<evidence type="ECO:0000256" key="4">
    <source>
        <dbReference type="ARBA" id="ARBA00022729"/>
    </source>
</evidence>
<dbReference type="PANTHER" id="PTHR45672:SF11">
    <property type="entry name" value="PROTEIN DISULFIDE-ISOMERASE C17H9.14C"/>
    <property type="match status" value="1"/>
</dbReference>
<proteinExistence type="inferred from homology"/>
<dbReference type="InterPro" id="IPR017937">
    <property type="entry name" value="Thioredoxin_CS"/>
</dbReference>
<keyword evidence="7 11" id="KW-0413">Isomerase</keyword>
<keyword evidence="5" id="KW-0677">Repeat</keyword>
<feature type="domain" description="Thioredoxin" evidence="10">
    <location>
        <begin position="153"/>
        <end position="272"/>
    </location>
</feature>
<dbReference type="GO" id="GO:0003756">
    <property type="term" value="F:protein disulfide isomerase activity"/>
    <property type="evidence" value="ECO:0007669"/>
    <property type="project" value="UniProtKB-EC"/>
</dbReference>
<comment type="caution">
    <text evidence="11">The sequence shown here is derived from an EMBL/GenBank/DDBJ whole genome shotgun (WGS) entry which is preliminary data.</text>
</comment>
<dbReference type="NCBIfam" id="TIGR01126">
    <property type="entry name" value="pdi_dom"/>
    <property type="match status" value="2"/>
</dbReference>
<comment type="catalytic activity">
    <reaction evidence="1">
        <text>Catalyzes the rearrangement of -S-S- bonds in proteins.</text>
        <dbReference type="EC" id="5.3.4.1"/>
    </reaction>
</comment>
<accession>A0A8H3LE72</accession>
<dbReference type="OrthoDB" id="10264505at2759"/>
<dbReference type="AlphaFoldDB" id="A0A8H3LE72"/>
<keyword evidence="8" id="KW-0676">Redox-active center</keyword>
<evidence type="ECO:0000313" key="12">
    <source>
        <dbReference type="Proteomes" id="UP000615446"/>
    </source>
</evidence>
<dbReference type="Gene3D" id="1.20.1150.12">
    <property type="entry name" value="Endoplasmic reticulum resident protein 29, C-terminal domain"/>
    <property type="match status" value="1"/>
</dbReference>
<dbReference type="PRINTS" id="PR00421">
    <property type="entry name" value="THIOREDOXIN"/>
</dbReference>
<dbReference type="Proteomes" id="UP000615446">
    <property type="component" value="Unassembled WGS sequence"/>
</dbReference>
<reference evidence="11" key="1">
    <citation type="submission" date="2019-10" db="EMBL/GenBank/DDBJ databases">
        <title>Conservation and host-specific expression of non-tandemly repeated heterogenous ribosome RNA gene in arbuscular mycorrhizal fungi.</title>
        <authorList>
            <person name="Maeda T."/>
            <person name="Kobayashi Y."/>
            <person name="Nakagawa T."/>
            <person name="Ezawa T."/>
            <person name="Yamaguchi K."/>
            <person name="Bino T."/>
            <person name="Nishimoto Y."/>
            <person name="Shigenobu S."/>
            <person name="Kawaguchi M."/>
        </authorList>
    </citation>
    <scope>NUCLEOTIDE SEQUENCE</scope>
    <source>
        <strain evidence="11">HR1</strain>
    </source>
</reference>
<keyword evidence="4" id="KW-0732">Signal</keyword>
<dbReference type="InterPro" id="IPR051063">
    <property type="entry name" value="PDI"/>
</dbReference>
<evidence type="ECO:0000313" key="11">
    <source>
        <dbReference type="EMBL" id="GES86873.1"/>
    </source>
</evidence>
<dbReference type="Pfam" id="PF07749">
    <property type="entry name" value="ERp29"/>
    <property type="match status" value="1"/>
</dbReference>
<protein>
    <recommendedName>
        <fullName evidence="3">protein disulfide-isomerase</fullName>
        <ecNumber evidence="3">5.3.4.1</ecNumber>
    </recommendedName>
</protein>
<feature type="domain" description="Thioredoxin" evidence="10">
    <location>
        <begin position="36"/>
        <end position="152"/>
    </location>
</feature>
<dbReference type="InterPro" id="IPR036356">
    <property type="entry name" value="ERp29_C_sf"/>
</dbReference>
<dbReference type="EMBL" id="BLAL01000162">
    <property type="protein sequence ID" value="GES86873.1"/>
    <property type="molecule type" value="Genomic_DNA"/>
</dbReference>
<name>A0A8H3LE72_9GLOM</name>
<dbReference type="PROSITE" id="PS51352">
    <property type="entry name" value="THIOREDOXIN_2"/>
    <property type="match status" value="2"/>
</dbReference>
<dbReference type="InterPro" id="IPR036249">
    <property type="entry name" value="Thioredoxin-like_sf"/>
</dbReference>
<evidence type="ECO:0000256" key="6">
    <source>
        <dbReference type="ARBA" id="ARBA00023157"/>
    </source>
</evidence>
<evidence type="ECO:0000256" key="1">
    <source>
        <dbReference type="ARBA" id="ARBA00001182"/>
    </source>
</evidence>
<dbReference type="GO" id="GO:0005783">
    <property type="term" value="C:endoplasmic reticulum"/>
    <property type="evidence" value="ECO:0007669"/>
    <property type="project" value="InterPro"/>
</dbReference>
<dbReference type="SUPFAM" id="SSF47933">
    <property type="entry name" value="ERP29 C domain-like"/>
    <property type="match status" value="1"/>
</dbReference>
<dbReference type="Pfam" id="PF00085">
    <property type="entry name" value="Thioredoxin"/>
    <property type="match status" value="2"/>
</dbReference>
<dbReference type="PANTHER" id="PTHR45672">
    <property type="entry name" value="PROTEIN DISULFIDE-ISOMERASE C17H9.14C-RELATED"/>
    <property type="match status" value="1"/>
</dbReference>